<name>A0A2W5NL90_RHOSU</name>
<feature type="chain" id="PRO_5016082174" description="Lipoprotein" evidence="1">
    <location>
        <begin position="18"/>
        <end position="91"/>
    </location>
</feature>
<evidence type="ECO:0000313" key="2">
    <source>
        <dbReference type="EMBL" id="PZQ51595.1"/>
    </source>
</evidence>
<evidence type="ECO:0000256" key="1">
    <source>
        <dbReference type="SAM" id="SignalP"/>
    </source>
</evidence>
<feature type="signal peptide" evidence="1">
    <location>
        <begin position="1"/>
        <end position="17"/>
    </location>
</feature>
<gene>
    <name evidence="2" type="ORF">DI556_05410</name>
</gene>
<protein>
    <recommendedName>
        <fullName evidence="4">Lipoprotein</fullName>
    </recommendedName>
</protein>
<evidence type="ECO:0008006" key="4">
    <source>
        <dbReference type="Google" id="ProtNLM"/>
    </source>
</evidence>
<accession>A0A2W5NL90</accession>
<evidence type="ECO:0000313" key="3">
    <source>
        <dbReference type="Proteomes" id="UP000249185"/>
    </source>
</evidence>
<dbReference type="Proteomes" id="UP000249185">
    <property type="component" value="Unassembled WGS sequence"/>
</dbReference>
<dbReference type="EMBL" id="QFPW01000002">
    <property type="protein sequence ID" value="PZQ51595.1"/>
    <property type="molecule type" value="Genomic_DNA"/>
</dbReference>
<dbReference type="AlphaFoldDB" id="A0A2W5NL90"/>
<organism evidence="2 3">
    <name type="scientific">Rhodovulum sulfidophilum</name>
    <name type="common">Rhodobacter sulfidophilus</name>
    <dbReference type="NCBI Taxonomy" id="35806"/>
    <lineage>
        <taxon>Bacteria</taxon>
        <taxon>Pseudomonadati</taxon>
        <taxon>Pseudomonadota</taxon>
        <taxon>Alphaproteobacteria</taxon>
        <taxon>Rhodobacterales</taxon>
        <taxon>Paracoccaceae</taxon>
        <taxon>Rhodovulum</taxon>
    </lineage>
</organism>
<sequence length="91" mass="9375">MKRLLTLLLLAPLGACVQGDIPVPASGPGRQEAICAIAFSQWLGINSHDVRVTGRSAGGANAVVGLSAAEPRATATCEITPEYVIAKMTTE</sequence>
<keyword evidence="1" id="KW-0732">Signal</keyword>
<proteinExistence type="predicted"/>
<reference evidence="2 3" key="1">
    <citation type="submission" date="2017-08" db="EMBL/GenBank/DDBJ databases">
        <title>Infants hospitalized years apart are colonized by the same room-sourced microbial strains.</title>
        <authorList>
            <person name="Brooks B."/>
            <person name="Olm M.R."/>
            <person name="Firek B.A."/>
            <person name="Baker R."/>
            <person name="Thomas B.C."/>
            <person name="Morowitz M.J."/>
            <person name="Banfield J.F."/>
        </authorList>
    </citation>
    <scope>NUCLEOTIDE SEQUENCE [LARGE SCALE GENOMIC DNA]</scope>
    <source>
        <strain evidence="2">S2_005_002_R2_34</strain>
    </source>
</reference>
<comment type="caution">
    <text evidence="2">The sequence shown here is derived from an EMBL/GenBank/DDBJ whole genome shotgun (WGS) entry which is preliminary data.</text>
</comment>